<dbReference type="SUPFAM" id="SSF53756">
    <property type="entry name" value="UDP-Glycosyltransferase/glycogen phosphorylase"/>
    <property type="match status" value="1"/>
</dbReference>
<dbReference type="RefSeq" id="WP_386040172.1">
    <property type="nucleotide sequence ID" value="NZ_JBHTMC010000010.1"/>
</dbReference>
<sequence length="403" mass="45296">MSRLSLEAPESLYDYIEQREVGEPGFRASVASMYKRNARWSNPLTRIAVTATAHLLSPRASSVKYFFWGTKFRELILGLNKKEVCIIGGPKQALFCLRNGIPFIASTQLWKELHIGIQHNHYRTQKITSLIKKAEIQLEMTAGHDAMLVVDNDSLPMQRAVILSAHLAGLKTVCIQHGIFQSKSPGHIMDGWTADLFLAINSHQRDMLITKGLAPDKIYIMGFHSSPYQPKRPTAPPKERKVCFLGQPWTKYGTDRGQRYFEILRAVTTALENNNINLFYKPHPWERGSAHLKDIRNVIDTPLNASIEEYDVFISITSTALLEVATAGRVAIQVIDSIFDADDLSVHAPITPIPFNHNAEFNSEFINAISKPIDTKIHTQSPLKNFIKITTKICGPAYESCAQ</sequence>
<dbReference type="EMBL" id="JBHTMC010000010">
    <property type="protein sequence ID" value="MFD1263116.1"/>
    <property type="molecule type" value="Genomic_DNA"/>
</dbReference>
<keyword evidence="2" id="KW-1185">Reference proteome</keyword>
<organism evidence="1 2">
    <name type="scientific">Thauera mechernichensis</name>
    <dbReference type="NCBI Taxonomy" id="82788"/>
    <lineage>
        <taxon>Bacteria</taxon>
        <taxon>Pseudomonadati</taxon>
        <taxon>Pseudomonadota</taxon>
        <taxon>Betaproteobacteria</taxon>
        <taxon>Rhodocyclales</taxon>
        <taxon>Zoogloeaceae</taxon>
        <taxon>Thauera</taxon>
    </lineage>
</organism>
<accession>A0ABW3WBE9</accession>
<name>A0ABW3WBE9_9RHOO</name>
<gene>
    <name evidence="1" type="ORF">ACFQ4M_05925</name>
</gene>
<comment type="caution">
    <text evidence="1">The sequence shown here is derived from an EMBL/GenBank/DDBJ whole genome shotgun (WGS) entry which is preliminary data.</text>
</comment>
<evidence type="ECO:0000313" key="2">
    <source>
        <dbReference type="Proteomes" id="UP001597158"/>
    </source>
</evidence>
<protein>
    <submittedName>
        <fullName evidence="1">Uncharacterized protein</fullName>
    </submittedName>
</protein>
<dbReference type="Proteomes" id="UP001597158">
    <property type="component" value="Unassembled WGS sequence"/>
</dbReference>
<proteinExistence type="predicted"/>
<evidence type="ECO:0000313" key="1">
    <source>
        <dbReference type="EMBL" id="MFD1263116.1"/>
    </source>
</evidence>
<reference evidence="2" key="1">
    <citation type="journal article" date="2019" name="Int. J. Syst. Evol. Microbiol.">
        <title>The Global Catalogue of Microorganisms (GCM) 10K type strain sequencing project: providing services to taxonomists for standard genome sequencing and annotation.</title>
        <authorList>
            <consortium name="The Broad Institute Genomics Platform"/>
            <consortium name="The Broad Institute Genome Sequencing Center for Infectious Disease"/>
            <person name="Wu L."/>
            <person name="Ma J."/>
        </authorList>
    </citation>
    <scope>NUCLEOTIDE SEQUENCE [LARGE SCALE GENOMIC DNA]</scope>
    <source>
        <strain evidence="2">CCUG 48884</strain>
    </source>
</reference>